<dbReference type="PATRIC" id="fig|421052.3.peg.1543"/>
<dbReference type="eggNOG" id="COG3455">
    <property type="taxonomic scope" value="Bacteria"/>
</dbReference>
<dbReference type="GO" id="GO:0016020">
    <property type="term" value="C:membrane"/>
    <property type="evidence" value="ECO:0007669"/>
    <property type="project" value="UniProtKB-UniRule"/>
</dbReference>
<keyword evidence="3" id="KW-0812">Transmembrane</keyword>
<feature type="region of interest" description="Disordered" evidence="2">
    <location>
        <begin position="362"/>
        <end position="391"/>
    </location>
</feature>
<dbReference type="NCBIfam" id="NF038228">
    <property type="entry name" value="IcmH_DotU_IVB"/>
    <property type="match status" value="1"/>
</dbReference>
<dbReference type="CDD" id="cd07185">
    <property type="entry name" value="OmpA_C-like"/>
    <property type="match status" value="1"/>
</dbReference>
<dbReference type="eggNOG" id="COG1360">
    <property type="taxonomic scope" value="Bacteria"/>
</dbReference>
<dbReference type="InterPro" id="IPR036737">
    <property type="entry name" value="OmpA-like_sf"/>
</dbReference>
<keyword evidence="3" id="KW-1133">Transmembrane helix</keyword>
<dbReference type="Proteomes" id="UP000014568">
    <property type="component" value="Unassembled WGS sequence"/>
</dbReference>
<proteinExistence type="predicted"/>
<dbReference type="OrthoDB" id="345640at2"/>
<dbReference type="HOGENOM" id="CLU_041790_0_0_6"/>
<feature type="domain" description="OmpA-like" evidence="4">
    <location>
        <begin position="279"/>
        <end position="399"/>
    </location>
</feature>
<dbReference type="Gene3D" id="3.30.1330.60">
    <property type="entry name" value="OmpA-like domain"/>
    <property type="match status" value="1"/>
</dbReference>
<name>S3N7I3_9GAMM</name>
<dbReference type="AlphaFoldDB" id="S3N7I3"/>
<dbReference type="InterPro" id="IPR017733">
    <property type="entry name" value="OmpA-like_dom_proteobacteria"/>
</dbReference>
<dbReference type="InterPro" id="IPR006665">
    <property type="entry name" value="OmpA-like"/>
</dbReference>
<feature type="transmembrane region" description="Helical" evidence="3">
    <location>
        <begin position="206"/>
        <end position="230"/>
    </location>
</feature>
<feature type="compositionally biased region" description="Basic and acidic residues" evidence="2">
    <location>
        <begin position="382"/>
        <end position="391"/>
    </location>
</feature>
<dbReference type="PANTHER" id="PTHR38033">
    <property type="entry name" value="MEMBRANE PROTEIN-RELATED"/>
    <property type="match status" value="1"/>
</dbReference>
<keyword evidence="1 3" id="KW-0472">Membrane</keyword>
<sequence length="403" mass="45463">MSTIRFEEIEKNILSQEGEIKKVSGGNVIVESAIPLLNKASQMKYFQSKVSTQEVLNGLRKDIELFEETAEEKGVRYETIKAARYCLCTLLDEFAAKNSWADQEWAAHSLLVTFHNETWGGEQFFKLIDRIKQEPLKNINLIELMYYCLVLGYMGKYQVLNNGKVSIENIKKELEKIIREYGTPSSPILIDNINKNKLLAKKHRHIPFWILAVIAGAVVLLSYTGLNWYLAQQTSEINSRINKLSVAPVQSNSGEQIQLLSPLLKNEIDNKLLQVDEVPGKSTITILGDGLFTSGADKIQDRYFPVMAAVGQALNEVKGRVVVSGYTDDQPISSTQYPSNWHLSQGRADAIKKILSTYMNDPARVRSEGKGAESPRYPNDSNENRAKNRRVEITVYIQNESAQ</sequence>
<dbReference type="InterPro" id="IPR017732">
    <property type="entry name" value="T4/T6SS_DotU"/>
</dbReference>
<dbReference type="STRING" id="632955.GCA_000829675_03197"/>
<evidence type="ECO:0000256" key="1">
    <source>
        <dbReference type="PROSITE-ProRule" id="PRU00473"/>
    </source>
</evidence>
<dbReference type="Pfam" id="PF00691">
    <property type="entry name" value="OmpA"/>
    <property type="match status" value="1"/>
</dbReference>
<evidence type="ECO:0000256" key="3">
    <source>
        <dbReference type="SAM" id="Phobius"/>
    </source>
</evidence>
<keyword evidence="6" id="KW-1185">Reference proteome</keyword>
<dbReference type="NCBIfam" id="TIGR03350">
    <property type="entry name" value="type_VI_ompA"/>
    <property type="match status" value="1"/>
</dbReference>
<evidence type="ECO:0000313" key="6">
    <source>
        <dbReference type="Proteomes" id="UP000014568"/>
    </source>
</evidence>
<comment type="caution">
    <text evidence="5">The sequence shown here is derived from an EMBL/GenBank/DDBJ whole genome shotgun (WGS) entry which is preliminary data.</text>
</comment>
<protein>
    <submittedName>
        <fullName evidence="5">Type VI secretion system OmpA/MotB family protein</fullName>
    </submittedName>
</protein>
<evidence type="ECO:0000259" key="4">
    <source>
        <dbReference type="PROSITE" id="PS51123"/>
    </source>
</evidence>
<gene>
    <name evidence="5" type="ORF">F945_01586</name>
</gene>
<dbReference type="SUPFAM" id="SSF103088">
    <property type="entry name" value="OmpA-like"/>
    <property type="match status" value="1"/>
</dbReference>
<dbReference type="RefSeq" id="WP_016655994.1">
    <property type="nucleotide sequence ID" value="NZ_KE340352.1"/>
</dbReference>
<organism evidence="5 6">
    <name type="scientific">Acinetobacter rudis CIP 110305</name>
    <dbReference type="NCBI Taxonomy" id="421052"/>
    <lineage>
        <taxon>Bacteria</taxon>
        <taxon>Pseudomonadati</taxon>
        <taxon>Pseudomonadota</taxon>
        <taxon>Gammaproteobacteria</taxon>
        <taxon>Moraxellales</taxon>
        <taxon>Moraxellaceae</taxon>
        <taxon>Acinetobacter</taxon>
    </lineage>
</organism>
<dbReference type="PROSITE" id="PS51123">
    <property type="entry name" value="OMPA_2"/>
    <property type="match status" value="1"/>
</dbReference>
<dbReference type="NCBIfam" id="TIGR03349">
    <property type="entry name" value="IV_VI_DotU"/>
    <property type="match status" value="1"/>
</dbReference>
<feature type="compositionally biased region" description="Basic and acidic residues" evidence="2">
    <location>
        <begin position="363"/>
        <end position="373"/>
    </location>
</feature>
<reference evidence="5 6" key="1">
    <citation type="submission" date="2013-06" db="EMBL/GenBank/DDBJ databases">
        <title>The Genome Sequence of Acinetobacter rudis CIP 110305.</title>
        <authorList>
            <consortium name="The Broad Institute Genome Sequencing Platform"/>
            <consortium name="The Broad Institute Genome Sequencing Center for Infectious Disease"/>
            <person name="Cerqueira G."/>
            <person name="Feldgarden M."/>
            <person name="Courvalin P."/>
            <person name="Perichon B."/>
            <person name="Grillot-Courvalin C."/>
            <person name="Clermont D."/>
            <person name="Rocha E."/>
            <person name="Yoon E.-J."/>
            <person name="Nemec A."/>
            <person name="Young S.K."/>
            <person name="Zeng Q."/>
            <person name="Gargeya S."/>
            <person name="Fitzgerald M."/>
            <person name="Abouelleil A."/>
            <person name="Alvarado L."/>
            <person name="Berlin A.M."/>
            <person name="Chapman S.B."/>
            <person name="Dewar J."/>
            <person name="Goldberg J."/>
            <person name="Griggs A."/>
            <person name="Gujja S."/>
            <person name="Hansen M."/>
            <person name="Howarth C."/>
            <person name="Imamovic A."/>
            <person name="Larimer J."/>
            <person name="McCowan C."/>
            <person name="Murphy C."/>
            <person name="Pearson M."/>
            <person name="Priest M."/>
            <person name="Roberts A."/>
            <person name="Saif S."/>
            <person name="Shea T."/>
            <person name="Sykes S."/>
            <person name="Wortman J."/>
            <person name="Nusbaum C."/>
            <person name="Birren B."/>
        </authorList>
    </citation>
    <scope>NUCLEOTIDE SEQUENCE [LARGE SCALE GENOMIC DNA]</scope>
    <source>
        <strain evidence="5 6">CIP 110305</strain>
    </source>
</reference>
<dbReference type="PANTHER" id="PTHR38033:SF1">
    <property type="entry name" value="DOTU FAMILY TYPE IV_VI SECRETION SYSTEM PROTEIN"/>
    <property type="match status" value="1"/>
</dbReference>
<dbReference type="InterPro" id="IPR038522">
    <property type="entry name" value="T4/T6SS_DotU_sf"/>
</dbReference>
<evidence type="ECO:0000313" key="5">
    <source>
        <dbReference type="EMBL" id="EPF74373.1"/>
    </source>
</evidence>
<evidence type="ECO:0000256" key="2">
    <source>
        <dbReference type="SAM" id="MobiDB-lite"/>
    </source>
</evidence>
<dbReference type="EMBL" id="ATGI01000020">
    <property type="protein sequence ID" value="EPF74373.1"/>
    <property type="molecule type" value="Genomic_DNA"/>
</dbReference>
<accession>S3N7I3</accession>
<dbReference type="Gene3D" id="1.25.40.590">
    <property type="entry name" value="Type IV / VI secretion system, DotU"/>
    <property type="match status" value="1"/>
</dbReference>
<dbReference type="Pfam" id="PF09850">
    <property type="entry name" value="DotU"/>
    <property type="match status" value="1"/>
</dbReference>